<dbReference type="Pfam" id="PF02515">
    <property type="entry name" value="CoA_transf_3"/>
    <property type="match status" value="1"/>
</dbReference>
<dbReference type="STRING" id="1298851.TST_0402"/>
<dbReference type="KEGG" id="ttk:TST_0402"/>
<organism evidence="2 3">
    <name type="scientific">Thermosulfidibacter takaii (strain DSM 17441 / JCM 13301 / NBRC 103674 / ABI70S6)</name>
    <dbReference type="NCBI Taxonomy" id="1298851"/>
    <lineage>
        <taxon>Bacteria</taxon>
        <taxon>Pseudomonadati</taxon>
        <taxon>Thermosulfidibacterota</taxon>
        <taxon>Thermosulfidibacteria</taxon>
        <taxon>Thermosulfidibacterales</taxon>
        <taxon>Thermosulfidibacteraceae</taxon>
    </lineage>
</organism>
<dbReference type="InterPro" id="IPR050483">
    <property type="entry name" value="CoA-transferase_III_domain"/>
</dbReference>
<dbReference type="SUPFAM" id="SSF89796">
    <property type="entry name" value="CoA-transferase family III (CaiB/BaiF)"/>
    <property type="match status" value="1"/>
</dbReference>
<keyword evidence="3" id="KW-1185">Reference proteome</keyword>
<evidence type="ECO:0000313" key="3">
    <source>
        <dbReference type="Proteomes" id="UP000063234"/>
    </source>
</evidence>
<dbReference type="InterPro" id="IPR003673">
    <property type="entry name" value="CoA-Trfase_fam_III"/>
</dbReference>
<sequence>MTEMAKPWDEWIREHDDPKYARKKPEALDDLWVIDCSYANMAGAFCSSILAEMGANVIKIEPPTGDPARKFTPFGVTHKGEGLGYLNEGRNKYHITLNLESEEGREIFKKLAKKMDVVIESFLPGTMDEWCIGYRQLRENNPGLIYCAIYTYGQYGPKASCGKADVDVIDQAMSGVTYVSGEYVEDPSDPKEWEVPTKQGNWMGWYCGGAYAAFAILVALHYRNKTGKGQMIDLSPAEAYGRMINYNLTYYQAYGETVERVGNLDAGVFCYTYFKCKDGFCFLSGFADPNWALLCDIIERPDLKEKYPTIFERLNFENQKAAYKEIEKWTVDKEYHEIFEIVMKANKEAKESGRGGVVVPGKVVSAWEAMHTENWWIRGTFEKFTDPVYGELIICNQPWKMTETPPRVKWICRPIGADNEFIYKRFLNYAKKELEELKEKGVI</sequence>
<dbReference type="InterPro" id="IPR044855">
    <property type="entry name" value="CoA-Trfase_III_dom3_sf"/>
</dbReference>
<evidence type="ECO:0000313" key="2">
    <source>
        <dbReference type="EMBL" id="BAT71210.1"/>
    </source>
</evidence>
<dbReference type="RefSeq" id="WP_068549130.1">
    <property type="nucleotide sequence ID" value="NZ_AP013035.1"/>
</dbReference>
<name>A0A0S3QS90_THET7</name>
<dbReference type="Proteomes" id="UP000063234">
    <property type="component" value="Chromosome"/>
</dbReference>
<dbReference type="PANTHER" id="PTHR48207:SF3">
    <property type="entry name" value="SUCCINATE--HYDROXYMETHYLGLUTARATE COA-TRANSFERASE"/>
    <property type="match status" value="1"/>
</dbReference>
<gene>
    <name evidence="2" type="ORF">TST_0402</name>
</gene>
<accession>A0A0S3QS90</accession>
<dbReference type="OrthoDB" id="9780178at2"/>
<protein>
    <submittedName>
        <fullName evidence="2">Formyl-CoA transferase</fullName>
        <ecNumber evidence="2">2.8.3.16</ecNumber>
    </submittedName>
</protein>
<evidence type="ECO:0000256" key="1">
    <source>
        <dbReference type="ARBA" id="ARBA00022679"/>
    </source>
</evidence>
<dbReference type="Gene3D" id="3.30.1540.10">
    <property type="entry name" value="formyl-coa transferase, domain 3"/>
    <property type="match status" value="1"/>
</dbReference>
<dbReference type="InterPro" id="IPR023606">
    <property type="entry name" value="CoA-Trfase_III_dom_1_sf"/>
</dbReference>
<dbReference type="Gene3D" id="3.40.50.10540">
    <property type="entry name" value="Crotonobetainyl-coa:carnitine coa-transferase, domain 1"/>
    <property type="match status" value="1"/>
</dbReference>
<keyword evidence="1 2" id="KW-0808">Transferase</keyword>
<reference evidence="3" key="1">
    <citation type="journal article" date="2018" name="Science">
        <title>A primordial and reversible TCA cycle in a facultatively chemolithoautotrophic thermophile.</title>
        <authorList>
            <person name="Nunoura T."/>
            <person name="Chikaraishi Y."/>
            <person name="Izaki R."/>
            <person name="Suwa T."/>
            <person name="Sato T."/>
            <person name="Harada T."/>
            <person name="Mori K."/>
            <person name="Kato Y."/>
            <person name="Miyazaki M."/>
            <person name="Shimamura S."/>
            <person name="Yanagawa K."/>
            <person name="Shuto A."/>
            <person name="Ohkouchi N."/>
            <person name="Fujita N."/>
            <person name="Takaki Y."/>
            <person name="Atomi H."/>
            <person name="Takai K."/>
        </authorList>
    </citation>
    <scope>NUCLEOTIDE SEQUENCE [LARGE SCALE GENOMIC DNA]</scope>
    <source>
        <strain evidence="3">DSM 17441 / JCM 13301 / NBRC 103674 / ABI70S6</strain>
    </source>
</reference>
<dbReference type="PANTHER" id="PTHR48207">
    <property type="entry name" value="SUCCINATE--HYDROXYMETHYLGLUTARATE COA-TRANSFERASE"/>
    <property type="match status" value="1"/>
</dbReference>
<dbReference type="EC" id="2.8.3.16" evidence="2"/>
<dbReference type="EMBL" id="AP013035">
    <property type="protein sequence ID" value="BAT71210.1"/>
    <property type="molecule type" value="Genomic_DNA"/>
</dbReference>
<proteinExistence type="predicted"/>
<dbReference type="AlphaFoldDB" id="A0A0S3QS90"/>
<dbReference type="GO" id="GO:0033608">
    <property type="term" value="F:formyl-CoA transferase activity"/>
    <property type="evidence" value="ECO:0007669"/>
    <property type="project" value="UniProtKB-EC"/>
</dbReference>